<gene>
    <name evidence="2" type="ORF">V8G54_013565</name>
</gene>
<evidence type="ECO:0000256" key="1">
    <source>
        <dbReference type="SAM" id="MobiDB-lite"/>
    </source>
</evidence>
<feature type="compositionally biased region" description="Basic and acidic residues" evidence="1">
    <location>
        <begin position="719"/>
        <end position="730"/>
    </location>
</feature>
<feature type="compositionally biased region" description="Basic and acidic residues" evidence="1">
    <location>
        <begin position="743"/>
        <end position="754"/>
    </location>
</feature>
<feature type="region of interest" description="Disordered" evidence="1">
    <location>
        <begin position="712"/>
        <end position="819"/>
    </location>
</feature>
<protein>
    <submittedName>
        <fullName evidence="2">Uncharacterized protein</fullName>
    </submittedName>
</protein>
<evidence type="ECO:0000313" key="2">
    <source>
        <dbReference type="EMBL" id="WVZ15999.1"/>
    </source>
</evidence>
<feature type="compositionally biased region" description="Basic and acidic residues" evidence="1">
    <location>
        <begin position="555"/>
        <end position="573"/>
    </location>
</feature>
<keyword evidence="3" id="KW-1185">Reference proteome</keyword>
<reference evidence="2 3" key="1">
    <citation type="journal article" date="2023" name="Life. Sci Alliance">
        <title>Evolutionary insights into 3D genome organization and epigenetic landscape of Vigna mungo.</title>
        <authorList>
            <person name="Junaid A."/>
            <person name="Singh B."/>
            <person name="Bhatia S."/>
        </authorList>
    </citation>
    <scope>NUCLEOTIDE SEQUENCE [LARGE SCALE GENOMIC DNA]</scope>
    <source>
        <strain evidence="2">Urdbean</strain>
    </source>
</reference>
<proteinExistence type="predicted"/>
<organism evidence="2 3">
    <name type="scientific">Vigna mungo</name>
    <name type="common">Black gram</name>
    <name type="synonym">Phaseolus mungo</name>
    <dbReference type="NCBI Taxonomy" id="3915"/>
    <lineage>
        <taxon>Eukaryota</taxon>
        <taxon>Viridiplantae</taxon>
        <taxon>Streptophyta</taxon>
        <taxon>Embryophyta</taxon>
        <taxon>Tracheophyta</taxon>
        <taxon>Spermatophyta</taxon>
        <taxon>Magnoliopsida</taxon>
        <taxon>eudicotyledons</taxon>
        <taxon>Gunneridae</taxon>
        <taxon>Pentapetalae</taxon>
        <taxon>rosids</taxon>
        <taxon>fabids</taxon>
        <taxon>Fabales</taxon>
        <taxon>Fabaceae</taxon>
        <taxon>Papilionoideae</taxon>
        <taxon>50 kb inversion clade</taxon>
        <taxon>NPAAA clade</taxon>
        <taxon>indigoferoid/millettioid clade</taxon>
        <taxon>Phaseoleae</taxon>
        <taxon>Vigna</taxon>
    </lineage>
</organism>
<sequence>MNPGGTDIMNIKEKANIIEDNISKRKHNHSMAPAMLNLAILRVEALHYTPHLGVRVPFAGTSPPPLGQSLRIIERSREKESEQSRSRKNEQFSQSKHQKAGKPRQPAGGHPIESRKEPRLVLDLGIAKLHNMDHHQQDNLFKLSTTYSGGQYNTSVPKIHKTLRKNFMPTADAVHNRARLCRTKKGTFRQHLILINNIKASKQDMYKRFQIIKKPLSPATTADRSVQPPYHSQAFGHSALQVLGHQASQLFFHSASRVFYRLASLPFGLIDFVYWKFSRNSWELLGHGRSILSTGKFSRNSWVTDDHSRLLGCSPGTPGSRTTIHELLGHGRPISSTGKFSRNSWATDDQSFLLGDSPGTPGPQTTVLVYREILQELLGHERSITSTGRFFRNFWATDDQFCLLGSSPGTPGSRTTNHVYWEVLQELLGHGRSILSTGMFSRNSWVTDNQSRLLGGSPGTLGPRTVNFVYWMFSRNSWVTDNQSHLLGGSPGTPGPWTVNFVYWEVLQELLGHGQPFMPTGRSTDEQHLEARSPTQVPFAGTSPPSPPLGQSLRIIERSREKESERSRSRKNEQSSQSKHQKAGKPRQPDITAIILRSCIIMKENDASDTDDRRDSARSRRSGVTFRKKNLEEFIIMPAQDSIAFSMLFEMLGRNGRYDQSVDSLAFGNDAHDTLSCPHDCLVITGSSHQDDRPFSVSRGRSNMFLVGRAAATRPSAPGEHEHSPMEHVPNRPRRPARSSAPWEHEHSPMEHVPNRPRRPARPSAPWEHEHSPMEHVPNRPRLRRRASISVKPQGYDNTDSLGESDPAGNDRPDHGSLLTLTQSRAISRYPTGRCLRGEQDKQARGRVRRTDGITQEIIHPIIDVLRDGQINEGIESVAVATACVQFKPLSCIATLNIDGMWGQNTAKENFQNP</sequence>
<feature type="compositionally biased region" description="Basic and acidic residues" evidence="1">
    <location>
        <begin position="767"/>
        <end position="778"/>
    </location>
</feature>
<dbReference type="Proteomes" id="UP001374535">
    <property type="component" value="Chromosome 4"/>
</dbReference>
<dbReference type="AlphaFoldDB" id="A0AAQ3S1N6"/>
<evidence type="ECO:0000313" key="3">
    <source>
        <dbReference type="Proteomes" id="UP001374535"/>
    </source>
</evidence>
<dbReference type="EMBL" id="CP144697">
    <property type="protein sequence ID" value="WVZ15999.1"/>
    <property type="molecule type" value="Genomic_DNA"/>
</dbReference>
<feature type="region of interest" description="Disordered" evidence="1">
    <location>
        <begin position="75"/>
        <end position="117"/>
    </location>
</feature>
<feature type="region of interest" description="Disordered" evidence="1">
    <location>
        <begin position="515"/>
        <end position="588"/>
    </location>
</feature>
<name>A0AAQ3S1N6_VIGMU</name>
<feature type="compositionally biased region" description="Basic and acidic residues" evidence="1">
    <location>
        <begin position="75"/>
        <end position="90"/>
    </location>
</feature>
<accession>A0AAQ3S1N6</accession>